<dbReference type="SUPFAM" id="SSF88713">
    <property type="entry name" value="Glycoside hydrolase/deacetylase"/>
    <property type="match status" value="1"/>
</dbReference>
<reference evidence="3" key="1">
    <citation type="journal article" date="2019" name="Int. J. Syst. Evol. Microbiol.">
        <title>The Global Catalogue of Microorganisms (GCM) 10K type strain sequencing project: providing services to taxonomists for standard genome sequencing and annotation.</title>
        <authorList>
            <consortium name="The Broad Institute Genomics Platform"/>
            <consortium name="The Broad Institute Genome Sequencing Center for Infectious Disease"/>
            <person name="Wu L."/>
            <person name="Ma J."/>
        </authorList>
    </citation>
    <scope>NUCLEOTIDE SEQUENCE [LARGE SCALE GENOMIC DNA]</scope>
    <source>
        <strain evidence="3">CGMCC 4.1621</strain>
    </source>
</reference>
<evidence type="ECO:0000313" key="3">
    <source>
        <dbReference type="Proteomes" id="UP001596410"/>
    </source>
</evidence>
<dbReference type="InterPro" id="IPR018763">
    <property type="entry name" value="DUF2334"/>
</dbReference>
<accession>A0ABW2EN29</accession>
<dbReference type="InterPro" id="IPR011330">
    <property type="entry name" value="Glyco_hydro/deAcase_b/a-brl"/>
</dbReference>
<keyword evidence="1" id="KW-0472">Membrane</keyword>
<protein>
    <submittedName>
        <fullName evidence="2">DUF2334 domain-containing protein</fullName>
    </submittedName>
</protein>
<evidence type="ECO:0000256" key="1">
    <source>
        <dbReference type="SAM" id="Phobius"/>
    </source>
</evidence>
<keyword evidence="1" id="KW-0812">Transmembrane</keyword>
<dbReference type="CDD" id="cd10923">
    <property type="entry name" value="CE4_COG5298"/>
    <property type="match status" value="1"/>
</dbReference>
<dbReference type="Proteomes" id="UP001596410">
    <property type="component" value="Unassembled WGS sequence"/>
</dbReference>
<keyword evidence="3" id="KW-1185">Reference proteome</keyword>
<evidence type="ECO:0000313" key="2">
    <source>
        <dbReference type="EMBL" id="MFC7063700.1"/>
    </source>
</evidence>
<sequence>MNICKLSQKSFLNVTVVVMLMLSFFVGKNDANASEALELENPEASALVIFSSIDDEVGHSERLLDMAIGHFTDDITIKSDSQVTMEDVEDVTHLFYYAELFTDISPEAVEIINSFSGPTIAMGGNVNQLGEKFSFITTLGFENITHINVVGEKNKALDIESAEIINTEIDENTEVLAEGKSETEKMPLFVKNEQNYYYTAESFVAPFSVFFSQILHEVFETEKTDSTPGYIRLEDVHPLADPDSLMEIAQLLKEKDIPYMIAVIPVYTNPVTGREYHFNDSPDVLKALKYMQNNGGSVVLHGYTHQFRKSETGEGFEFWDVENDMPIYHEQNEKPDLRTKQDFNNQEEYVEFMDENKAFEREYIEKRLTIGIQELTNFGLYPLAFEAPHYTMSQNGYEVTSDFFSTYVGQVQLSDKDWRTMDTTPSVSKPSFLNGMRLLPETIGYVKPKDNQAIDTMIEKAKYYQIFDGGMVSGFYHPYLGVSEFKKLIKEMEQIPNIDWIDLKEIENTTQAENIVITTENGNISTDINQSGLMTTSVDFAVYHLKRFIQIVTWGIAGIGLTAVVLFSIYTVYQRSRRKQIEGG</sequence>
<name>A0ABW2EN29_9BACI</name>
<gene>
    <name evidence="2" type="ORF">ACFQIC_18030</name>
</gene>
<organism evidence="2 3">
    <name type="scientific">Halobacillus seohaensis</name>
    <dbReference type="NCBI Taxonomy" id="447421"/>
    <lineage>
        <taxon>Bacteria</taxon>
        <taxon>Bacillati</taxon>
        <taxon>Bacillota</taxon>
        <taxon>Bacilli</taxon>
        <taxon>Bacillales</taxon>
        <taxon>Bacillaceae</taxon>
        <taxon>Halobacillus</taxon>
    </lineage>
</organism>
<keyword evidence="1" id="KW-1133">Transmembrane helix</keyword>
<dbReference type="EMBL" id="JBHSZV010000052">
    <property type="protein sequence ID" value="MFC7063700.1"/>
    <property type="molecule type" value="Genomic_DNA"/>
</dbReference>
<dbReference type="RefSeq" id="WP_204709469.1">
    <property type="nucleotide sequence ID" value="NZ_JBHSZV010000052.1"/>
</dbReference>
<comment type="caution">
    <text evidence="2">The sequence shown here is derived from an EMBL/GenBank/DDBJ whole genome shotgun (WGS) entry which is preliminary data.</text>
</comment>
<feature type="transmembrane region" description="Helical" evidence="1">
    <location>
        <begin position="551"/>
        <end position="573"/>
    </location>
</feature>
<proteinExistence type="predicted"/>
<dbReference type="Pfam" id="PF10096">
    <property type="entry name" value="DUF2334"/>
    <property type="match status" value="1"/>
</dbReference>